<organism evidence="1 2">
    <name type="scientific">Nocardia amamiensis</name>
    <dbReference type="NCBI Taxonomy" id="404578"/>
    <lineage>
        <taxon>Bacteria</taxon>
        <taxon>Bacillati</taxon>
        <taxon>Actinomycetota</taxon>
        <taxon>Actinomycetes</taxon>
        <taxon>Mycobacteriales</taxon>
        <taxon>Nocardiaceae</taxon>
        <taxon>Nocardia</taxon>
    </lineage>
</organism>
<proteinExistence type="predicted"/>
<evidence type="ECO:0000313" key="2">
    <source>
        <dbReference type="Proteomes" id="UP000702209"/>
    </source>
</evidence>
<gene>
    <name evidence="1" type="ORF">IU459_32660</name>
</gene>
<reference evidence="1 2" key="1">
    <citation type="submission" date="2020-10" db="EMBL/GenBank/DDBJ databases">
        <title>Identification of Nocardia species via Next-generation sequencing and recognition of intraspecies genetic diversity.</title>
        <authorList>
            <person name="Li P."/>
            <person name="Li P."/>
            <person name="Lu B."/>
        </authorList>
    </citation>
    <scope>NUCLEOTIDE SEQUENCE [LARGE SCALE GENOMIC DNA]</scope>
    <source>
        <strain evidence="1 2">BJ06-0157</strain>
    </source>
</reference>
<protein>
    <submittedName>
        <fullName evidence="1">Uncharacterized protein</fullName>
    </submittedName>
</protein>
<evidence type="ECO:0000313" key="1">
    <source>
        <dbReference type="EMBL" id="MBF6302257.1"/>
    </source>
</evidence>
<dbReference type="EMBL" id="JADLQX010000040">
    <property type="protein sequence ID" value="MBF6302257.1"/>
    <property type="molecule type" value="Genomic_DNA"/>
</dbReference>
<accession>A0ABS0D089</accession>
<dbReference type="Proteomes" id="UP000702209">
    <property type="component" value="Unassembled WGS sequence"/>
</dbReference>
<dbReference type="RefSeq" id="WP_195133447.1">
    <property type="nucleotide sequence ID" value="NZ_JADLQX010000040.1"/>
</dbReference>
<comment type="caution">
    <text evidence="1">The sequence shown here is derived from an EMBL/GenBank/DDBJ whole genome shotgun (WGS) entry which is preliminary data.</text>
</comment>
<keyword evidence="2" id="KW-1185">Reference proteome</keyword>
<name>A0ABS0D089_9NOCA</name>
<sequence length="194" mass="21171">MTTFLDITYELLIVPDDSAISTDDRIGVGFQYAGTWSVVYLSRGRHPGAAYNPATDRAISTHAMECGGNFVVHMHTEDRAAIGHAHAALASWYAAERERGQMPDVVAFELEEHLDVLAHWAAGGKWEVVIPRIGAPTLQVGDFSTPAAAWTAAESGRVWDLAGIDPKEWDLDLNDLYVHSTPLADLHPIAQLPD</sequence>